<dbReference type="InterPro" id="IPR011089">
    <property type="entry name" value="GmrSD_C"/>
</dbReference>
<dbReference type="RefSeq" id="WP_058385287.1">
    <property type="nucleotide sequence ID" value="NZ_CP013661.2"/>
</dbReference>
<protein>
    <recommendedName>
        <fullName evidence="5">DUF262 domain-containing protein</fullName>
    </recommendedName>
</protein>
<evidence type="ECO:0000259" key="2">
    <source>
        <dbReference type="Pfam" id="PF07510"/>
    </source>
</evidence>
<dbReference type="InterPro" id="IPR004919">
    <property type="entry name" value="GmrSD_N"/>
</dbReference>
<evidence type="ECO:0000313" key="4">
    <source>
        <dbReference type="Proteomes" id="UP000065533"/>
    </source>
</evidence>
<dbReference type="PANTHER" id="PTHR37292:SF2">
    <property type="entry name" value="DUF262 DOMAIN-CONTAINING PROTEIN"/>
    <property type="match status" value="1"/>
</dbReference>
<accession>A0ABN4JYK6</accession>
<organism evidence="3 4">
    <name type="scientific">Planococcus kocurii</name>
    <dbReference type="NCBI Taxonomy" id="1374"/>
    <lineage>
        <taxon>Bacteria</taxon>
        <taxon>Bacillati</taxon>
        <taxon>Bacillota</taxon>
        <taxon>Bacilli</taxon>
        <taxon>Bacillales</taxon>
        <taxon>Caryophanaceae</taxon>
        <taxon>Planococcus</taxon>
    </lineage>
</organism>
<dbReference type="EMBL" id="CP013661">
    <property type="protein sequence ID" value="ALS78628.1"/>
    <property type="molecule type" value="Genomic_DNA"/>
</dbReference>
<evidence type="ECO:0008006" key="5">
    <source>
        <dbReference type="Google" id="ProtNLM"/>
    </source>
</evidence>
<sequence length="580" mass="68099">MSFQTPITIKKAVDNIHKNKYLLPAIQREFVWDTAQVERLFDSLMQGYPVRSFLFWNVEKDKSKEFQFYEFIRNYHEKNNRHNPIASVSGRDDVTAILDGQQRLTSLYIALKGSYTYKLPRMRRENPLAYPTQHLYVDLLGPSEEYDIKYDFRFLTAEDAVNEYEDAYWFKVSDILTFNDTYEIAQYLIEHDLSSIEKEKALFANQTLHKLYQSINEKPNINFFLEEEQNLEKVLNIFIRVNSGGTKLSYSDLLLSIATAQWKDKDARQEINSFVDEINQIGNGFNFNKDFVLKSCLVLGDFRDIAFKVHNFNKKAMRKIEENWDDVKEAIRLAVNLVSSFGYNQETLTSNNAIIPIAYYLMKKGSPHQYLQSQLYKDDRQLVKKWLVLGMLKQAFSGQPDNVIVPIRKILMGNHNEFPLKLIIEKFKGGTKSFTFNEDELHNLLTYKYGQKQTFSTLALLYPSLDFRNIFHVDHIFAKNLMKKKNLVKSGMSEDDINFAIENIDSIVNLQLLEGIPNIEKSDQNFEEWINKVYKDDQSKNDYFNKHFIPHVDLSIVNFKEFIEQRRELLLQALKSKVSQ</sequence>
<feature type="domain" description="GmrSD restriction endonucleases N-terminal" evidence="1">
    <location>
        <begin position="9"/>
        <end position="256"/>
    </location>
</feature>
<evidence type="ECO:0000259" key="1">
    <source>
        <dbReference type="Pfam" id="PF03235"/>
    </source>
</evidence>
<reference evidence="3" key="1">
    <citation type="submission" date="2016-01" db="EMBL/GenBank/DDBJ databases">
        <title>Complete genome of Planococcus kocurri type strain.</title>
        <authorList>
            <person name="See-Too W.S."/>
        </authorList>
    </citation>
    <scope>NUCLEOTIDE SEQUENCE [LARGE SCALE GENOMIC DNA]</scope>
    <source>
        <strain evidence="3">ATCC 43650</strain>
    </source>
</reference>
<dbReference type="Pfam" id="PF07510">
    <property type="entry name" value="GmrSD_C"/>
    <property type="match status" value="1"/>
</dbReference>
<dbReference type="Proteomes" id="UP000065533">
    <property type="component" value="Chromosome"/>
</dbReference>
<keyword evidence="4" id="KW-1185">Reference proteome</keyword>
<dbReference type="Pfam" id="PF03235">
    <property type="entry name" value="GmrSD_N"/>
    <property type="match status" value="1"/>
</dbReference>
<feature type="domain" description="GmrSD restriction endonucleases C-terminal" evidence="2">
    <location>
        <begin position="464"/>
        <end position="570"/>
    </location>
</feature>
<evidence type="ECO:0000313" key="3">
    <source>
        <dbReference type="EMBL" id="ALS78628.1"/>
    </source>
</evidence>
<dbReference type="PANTHER" id="PTHR37292">
    <property type="entry name" value="VNG6097C"/>
    <property type="match status" value="1"/>
</dbReference>
<gene>
    <name evidence="3" type="ORF">AUO94_08120</name>
</gene>
<name>A0ABN4JYK6_9BACL</name>
<proteinExistence type="predicted"/>